<dbReference type="InterPro" id="IPR010982">
    <property type="entry name" value="Lambda_DNA-bd_dom_sf"/>
</dbReference>
<dbReference type="EMBL" id="ACLN01000004">
    <property type="protein sequence ID" value="EEW52158.1"/>
    <property type="molecule type" value="Genomic_DNA"/>
</dbReference>
<gene>
    <name evidence="1" type="ORF">HMPREF0520_0479</name>
</gene>
<sequence>MLTQLGIFLRKLRLDCGEIMKEMATKLDVSSSFLSAVENGKKKMPESWYDTIVNLYNLDKEKQDELMTAIEESQKSLEINLEDLSKEKKRLAFSFARELENMNKEEVDKMKIFFKKDGE</sequence>
<dbReference type="CDD" id="cd00093">
    <property type="entry name" value="HTH_XRE"/>
    <property type="match status" value="1"/>
</dbReference>
<keyword evidence="2" id="KW-1185">Reference proteome</keyword>
<proteinExistence type="predicted"/>
<dbReference type="Gene3D" id="1.10.260.40">
    <property type="entry name" value="lambda repressor-like DNA-binding domains"/>
    <property type="match status" value="1"/>
</dbReference>
<dbReference type="GO" id="GO:0003677">
    <property type="term" value="F:DNA binding"/>
    <property type="evidence" value="ECO:0007669"/>
    <property type="project" value="InterPro"/>
</dbReference>
<dbReference type="Proteomes" id="UP000004115">
    <property type="component" value="Unassembled WGS sequence"/>
</dbReference>
<protein>
    <submittedName>
        <fullName evidence="1">Toxin-antitoxin system, antitoxin component, Xre family</fullName>
    </submittedName>
</protein>
<dbReference type="RefSeq" id="WP_006729485.1">
    <property type="nucleotide sequence ID" value="NZ_AZET01000002.1"/>
</dbReference>
<evidence type="ECO:0000313" key="1">
    <source>
        <dbReference type="EMBL" id="EEW52158.1"/>
    </source>
</evidence>
<reference evidence="1 2" key="1">
    <citation type="submission" date="2009-09" db="EMBL/GenBank/DDBJ databases">
        <authorList>
            <person name="Qin X."/>
            <person name="Bachman B."/>
            <person name="Battles P."/>
            <person name="Bell A."/>
            <person name="Bess C."/>
            <person name="Bickham C."/>
            <person name="Chaboub L."/>
            <person name="Chen D."/>
            <person name="Coyle M."/>
            <person name="Deiros D.R."/>
            <person name="Dinh H."/>
            <person name="Forbes L."/>
            <person name="Fowler G."/>
            <person name="Francisco L."/>
            <person name="Fu Q."/>
            <person name="Gubbala S."/>
            <person name="Hale W."/>
            <person name="Han Y."/>
            <person name="Hemphill L."/>
            <person name="Highlander S.K."/>
            <person name="Hirani K."/>
            <person name="Hogues M."/>
            <person name="Jackson L."/>
            <person name="Jakkamsetti A."/>
            <person name="Javaid M."/>
            <person name="Jiang H."/>
            <person name="Korchina V."/>
            <person name="Kovar C."/>
            <person name="Lara F."/>
            <person name="Lee S."/>
            <person name="Mata R."/>
            <person name="Mathew T."/>
            <person name="Moen C."/>
            <person name="Morales K."/>
            <person name="Munidasa M."/>
            <person name="Nazareth L."/>
            <person name="Ngo R."/>
            <person name="Nguyen L."/>
            <person name="Okwuonu G."/>
            <person name="Ongeri F."/>
            <person name="Patil S."/>
            <person name="Petrosino J."/>
            <person name="Pham C."/>
            <person name="Pham P."/>
            <person name="Pu L.-L."/>
            <person name="Puazo M."/>
            <person name="Raj R."/>
            <person name="Reid J."/>
            <person name="Rouhana J."/>
            <person name="Saada N."/>
            <person name="Shang Y."/>
            <person name="Simmons D."/>
            <person name="Thornton R."/>
            <person name="Warren J."/>
            <person name="Weissenberger G."/>
            <person name="Zhang J."/>
            <person name="Zhang L."/>
            <person name="Zhou C."/>
            <person name="Zhu D."/>
            <person name="Muzny D."/>
            <person name="Worley K."/>
            <person name="Gibbs R."/>
        </authorList>
    </citation>
    <scope>NUCLEOTIDE SEQUENCE [LARGE SCALE GENOMIC DNA]</scope>
    <source>
        <strain evidence="1 2">DSM 13335</strain>
    </source>
</reference>
<comment type="caution">
    <text evidence="1">The sequence shown here is derived from an EMBL/GenBank/DDBJ whole genome shotgun (WGS) entry which is preliminary data.</text>
</comment>
<name>C8PBK9_9LACO</name>
<evidence type="ECO:0000313" key="2">
    <source>
        <dbReference type="Proteomes" id="UP000004115"/>
    </source>
</evidence>
<dbReference type="AlphaFoldDB" id="C8PBK9"/>
<organism evidence="1 2">
    <name type="scientific">Lactobacillus iners DSM 13335</name>
    <dbReference type="NCBI Taxonomy" id="525328"/>
    <lineage>
        <taxon>Bacteria</taxon>
        <taxon>Bacillati</taxon>
        <taxon>Bacillota</taxon>
        <taxon>Bacilli</taxon>
        <taxon>Lactobacillales</taxon>
        <taxon>Lactobacillaceae</taxon>
        <taxon>Lactobacillus</taxon>
    </lineage>
</organism>
<dbReference type="GeneID" id="93221896"/>
<dbReference type="Pfam" id="PF13560">
    <property type="entry name" value="HTH_31"/>
    <property type="match status" value="1"/>
</dbReference>
<dbReference type="SUPFAM" id="SSF47413">
    <property type="entry name" value="lambda repressor-like DNA-binding domains"/>
    <property type="match status" value="1"/>
</dbReference>
<dbReference type="InterPro" id="IPR001387">
    <property type="entry name" value="Cro/C1-type_HTH"/>
</dbReference>
<accession>C8PBK9</accession>
<dbReference type="OrthoDB" id="9812960at2"/>
<dbReference type="HOGENOM" id="CLU_144164_1_0_9"/>